<organism evidence="1 2">
    <name type="scientific">Solanum commersonii</name>
    <name type="common">Commerson's wild potato</name>
    <name type="synonym">Commerson's nightshade</name>
    <dbReference type="NCBI Taxonomy" id="4109"/>
    <lineage>
        <taxon>Eukaryota</taxon>
        <taxon>Viridiplantae</taxon>
        <taxon>Streptophyta</taxon>
        <taxon>Embryophyta</taxon>
        <taxon>Tracheophyta</taxon>
        <taxon>Spermatophyta</taxon>
        <taxon>Magnoliopsida</taxon>
        <taxon>eudicotyledons</taxon>
        <taxon>Gunneridae</taxon>
        <taxon>Pentapetalae</taxon>
        <taxon>asterids</taxon>
        <taxon>lamiids</taxon>
        <taxon>Solanales</taxon>
        <taxon>Solanaceae</taxon>
        <taxon>Solanoideae</taxon>
        <taxon>Solaneae</taxon>
        <taxon>Solanum</taxon>
    </lineage>
</organism>
<name>A0A9J5ZBZ1_SOLCO</name>
<evidence type="ECO:0000313" key="1">
    <source>
        <dbReference type="EMBL" id="KAG5610385.1"/>
    </source>
</evidence>
<evidence type="ECO:0000313" key="2">
    <source>
        <dbReference type="Proteomes" id="UP000824120"/>
    </source>
</evidence>
<gene>
    <name evidence="1" type="ORF">H5410_021666</name>
</gene>
<accession>A0A9J5ZBZ1</accession>
<reference evidence="1 2" key="1">
    <citation type="submission" date="2020-09" db="EMBL/GenBank/DDBJ databases">
        <title>De no assembly of potato wild relative species, Solanum commersonii.</title>
        <authorList>
            <person name="Cho K."/>
        </authorList>
    </citation>
    <scope>NUCLEOTIDE SEQUENCE [LARGE SCALE GENOMIC DNA]</scope>
    <source>
        <strain evidence="1">LZ3.2</strain>
        <tissue evidence="1">Leaf</tissue>
    </source>
</reference>
<dbReference type="Proteomes" id="UP000824120">
    <property type="component" value="Chromosome 4"/>
</dbReference>
<sequence length="114" mass="13023">MQRKAEGWDCRVNHIRLRVLTTFSLGQQEVIPEERMSLRRGKPTSSPSVGILEEFHFLKESLPRAAMTMNSYPSNLNTGYVLLLSSGMGTLVGMFEGYRHVGFMLALLPWHWLI</sequence>
<protein>
    <submittedName>
        <fullName evidence="1">Uncharacterized protein</fullName>
    </submittedName>
</protein>
<proteinExistence type="predicted"/>
<dbReference type="AlphaFoldDB" id="A0A9J5ZBZ1"/>
<keyword evidence="2" id="KW-1185">Reference proteome</keyword>
<comment type="caution">
    <text evidence="1">The sequence shown here is derived from an EMBL/GenBank/DDBJ whole genome shotgun (WGS) entry which is preliminary data.</text>
</comment>
<dbReference type="EMBL" id="JACXVP010000004">
    <property type="protein sequence ID" value="KAG5610385.1"/>
    <property type="molecule type" value="Genomic_DNA"/>
</dbReference>